<evidence type="ECO:0000256" key="10">
    <source>
        <dbReference type="ARBA" id="ARBA00023136"/>
    </source>
</evidence>
<evidence type="ECO:0000256" key="9">
    <source>
        <dbReference type="ARBA" id="ARBA00023012"/>
    </source>
</evidence>
<protein>
    <recommendedName>
        <fullName evidence="3">histidine kinase</fullName>
        <ecNumber evidence="3">2.7.13.3</ecNumber>
    </recommendedName>
</protein>
<keyword evidence="15" id="KW-1185">Reference proteome</keyword>
<dbReference type="InterPro" id="IPR036890">
    <property type="entry name" value="HATPase_C_sf"/>
</dbReference>
<sequence>MRRSLRLKVALAFFATAIVLLGAQALGVRALAEAQEERLIRSVIADDMHDLLASYQAEPASLPPLDPRVRAHRSQEGGARMALPPSLAGLADGVHEVIVEGREVHVAVAGFKGERIYRLYDYSAYERHFREGINLLMVGTGVFVLAAVWLAYWVSGVLVRQVAGLAQQVRAMRSGAASSVNPGRYDEREVTELAEAVNDYHRRMAAMVEREKEFTANVSHELRTPLTAIRTSCELLEQADSALDAKGRQRLRQVEQAAADMQALVECLLALAREDTAQETAPVPLAAAVDAALGRYAERMAQRDVAFSMSVPEEARVLANPSALAVVLSNLVDNAHRHTRHGSIRVSFADGVLAVEDTGSGIAPDALPRVFERFYQAPGAAGQGFGIGLSIVKRICDRYGWPVRVDSTPGAGTCVTIALPVAALHENFTNT</sequence>
<evidence type="ECO:0000259" key="12">
    <source>
        <dbReference type="PROSITE" id="PS50109"/>
    </source>
</evidence>
<evidence type="ECO:0000313" key="14">
    <source>
        <dbReference type="EMBL" id="MCS0659322.1"/>
    </source>
</evidence>
<keyword evidence="7 14" id="KW-0418">Kinase</keyword>
<accession>A0ABT2CZC9</accession>
<reference evidence="14 15" key="1">
    <citation type="submission" date="2022-08" db="EMBL/GenBank/DDBJ databases">
        <title>Reclassification of Massilia species as members of the genera Telluria, Duganella, Pseudoduganella, Mokoshia gen. nov. and Zemynaea gen. nov. using orthogonal and non-orthogonal genome-based approaches.</title>
        <authorList>
            <person name="Bowman J.P."/>
        </authorList>
    </citation>
    <scope>NUCLEOTIDE SEQUENCE [LARGE SCALE GENOMIC DNA]</scope>
    <source>
        <strain evidence="14 15">JCM 31606</strain>
    </source>
</reference>
<dbReference type="InterPro" id="IPR050428">
    <property type="entry name" value="TCS_sensor_his_kinase"/>
</dbReference>
<keyword evidence="8 11" id="KW-1133">Transmembrane helix</keyword>
<dbReference type="InterPro" id="IPR004358">
    <property type="entry name" value="Sig_transdc_His_kin-like_C"/>
</dbReference>
<dbReference type="CDD" id="cd00082">
    <property type="entry name" value="HisKA"/>
    <property type="match status" value="1"/>
</dbReference>
<dbReference type="Gene3D" id="6.10.340.10">
    <property type="match status" value="1"/>
</dbReference>
<keyword evidence="6 11" id="KW-0812">Transmembrane</keyword>
<keyword evidence="5" id="KW-0808">Transferase</keyword>
<dbReference type="PRINTS" id="PR00344">
    <property type="entry name" value="BCTRLSENSOR"/>
</dbReference>
<gene>
    <name evidence="14" type="ORF">NX778_14725</name>
</gene>
<dbReference type="SUPFAM" id="SSF47384">
    <property type="entry name" value="Homodimeric domain of signal transducing histidine kinase"/>
    <property type="match status" value="1"/>
</dbReference>
<keyword evidence="10 11" id="KW-0472">Membrane</keyword>
<dbReference type="PROSITE" id="PS50885">
    <property type="entry name" value="HAMP"/>
    <property type="match status" value="1"/>
</dbReference>
<keyword evidence="4" id="KW-0597">Phosphoprotein</keyword>
<comment type="subcellular location">
    <subcellularLocation>
        <location evidence="2">Membrane</location>
    </subcellularLocation>
</comment>
<dbReference type="InterPro" id="IPR003661">
    <property type="entry name" value="HisK_dim/P_dom"/>
</dbReference>
<dbReference type="EMBL" id="JANUGU010000004">
    <property type="protein sequence ID" value="MCS0659322.1"/>
    <property type="molecule type" value="Genomic_DNA"/>
</dbReference>
<dbReference type="InterPro" id="IPR003594">
    <property type="entry name" value="HATPase_dom"/>
</dbReference>
<dbReference type="EC" id="2.7.13.3" evidence="3"/>
<organism evidence="14 15">
    <name type="scientific">Massilia terrae</name>
    <dbReference type="NCBI Taxonomy" id="1811224"/>
    <lineage>
        <taxon>Bacteria</taxon>
        <taxon>Pseudomonadati</taxon>
        <taxon>Pseudomonadota</taxon>
        <taxon>Betaproteobacteria</taxon>
        <taxon>Burkholderiales</taxon>
        <taxon>Oxalobacteraceae</taxon>
        <taxon>Telluria group</taxon>
        <taxon>Massilia</taxon>
    </lineage>
</organism>
<dbReference type="Pfam" id="PF00512">
    <property type="entry name" value="HisKA"/>
    <property type="match status" value="1"/>
</dbReference>
<dbReference type="InterPro" id="IPR036097">
    <property type="entry name" value="HisK_dim/P_sf"/>
</dbReference>
<evidence type="ECO:0000256" key="7">
    <source>
        <dbReference type="ARBA" id="ARBA00022777"/>
    </source>
</evidence>
<dbReference type="PROSITE" id="PS50109">
    <property type="entry name" value="HIS_KIN"/>
    <property type="match status" value="1"/>
</dbReference>
<evidence type="ECO:0000256" key="4">
    <source>
        <dbReference type="ARBA" id="ARBA00022553"/>
    </source>
</evidence>
<dbReference type="SMART" id="SM00388">
    <property type="entry name" value="HisKA"/>
    <property type="match status" value="1"/>
</dbReference>
<dbReference type="SMART" id="SM00387">
    <property type="entry name" value="HATPase_c"/>
    <property type="match status" value="1"/>
</dbReference>
<evidence type="ECO:0000256" key="11">
    <source>
        <dbReference type="SAM" id="Phobius"/>
    </source>
</evidence>
<dbReference type="RefSeq" id="WP_258812503.1">
    <property type="nucleotide sequence ID" value="NZ_JANUGU010000004.1"/>
</dbReference>
<evidence type="ECO:0000256" key="3">
    <source>
        <dbReference type="ARBA" id="ARBA00012438"/>
    </source>
</evidence>
<evidence type="ECO:0000259" key="13">
    <source>
        <dbReference type="PROSITE" id="PS50885"/>
    </source>
</evidence>
<feature type="transmembrane region" description="Helical" evidence="11">
    <location>
        <begin position="133"/>
        <end position="154"/>
    </location>
</feature>
<dbReference type="Gene3D" id="3.30.565.10">
    <property type="entry name" value="Histidine kinase-like ATPase, C-terminal domain"/>
    <property type="match status" value="1"/>
</dbReference>
<dbReference type="InterPro" id="IPR005467">
    <property type="entry name" value="His_kinase_dom"/>
</dbReference>
<dbReference type="Proteomes" id="UP001204621">
    <property type="component" value="Unassembled WGS sequence"/>
</dbReference>
<evidence type="ECO:0000256" key="6">
    <source>
        <dbReference type="ARBA" id="ARBA00022692"/>
    </source>
</evidence>
<dbReference type="Pfam" id="PF02518">
    <property type="entry name" value="HATPase_c"/>
    <property type="match status" value="1"/>
</dbReference>
<feature type="domain" description="HAMP" evidence="13">
    <location>
        <begin position="156"/>
        <end position="209"/>
    </location>
</feature>
<evidence type="ECO:0000256" key="1">
    <source>
        <dbReference type="ARBA" id="ARBA00000085"/>
    </source>
</evidence>
<dbReference type="GO" id="GO:0016301">
    <property type="term" value="F:kinase activity"/>
    <property type="evidence" value="ECO:0007669"/>
    <property type="project" value="UniProtKB-KW"/>
</dbReference>
<evidence type="ECO:0000256" key="5">
    <source>
        <dbReference type="ARBA" id="ARBA00022679"/>
    </source>
</evidence>
<dbReference type="SUPFAM" id="SSF55874">
    <property type="entry name" value="ATPase domain of HSP90 chaperone/DNA topoisomerase II/histidine kinase"/>
    <property type="match status" value="1"/>
</dbReference>
<feature type="domain" description="Histidine kinase" evidence="12">
    <location>
        <begin position="217"/>
        <end position="423"/>
    </location>
</feature>
<keyword evidence="9" id="KW-0902">Two-component regulatory system</keyword>
<evidence type="ECO:0000313" key="15">
    <source>
        <dbReference type="Proteomes" id="UP001204621"/>
    </source>
</evidence>
<dbReference type="Gene3D" id="1.10.287.130">
    <property type="match status" value="1"/>
</dbReference>
<dbReference type="InterPro" id="IPR003660">
    <property type="entry name" value="HAMP_dom"/>
</dbReference>
<evidence type="ECO:0000256" key="8">
    <source>
        <dbReference type="ARBA" id="ARBA00022989"/>
    </source>
</evidence>
<dbReference type="PANTHER" id="PTHR45436:SF16">
    <property type="entry name" value="HISTIDINE KINASE"/>
    <property type="match status" value="1"/>
</dbReference>
<evidence type="ECO:0000256" key="2">
    <source>
        <dbReference type="ARBA" id="ARBA00004370"/>
    </source>
</evidence>
<name>A0ABT2CZC9_9BURK</name>
<comment type="catalytic activity">
    <reaction evidence="1">
        <text>ATP + protein L-histidine = ADP + protein N-phospho-L-histidine.</text>
        <dbReference type="EC" id="2.7.13.3"/>
    </reaction>
</comment>
<dbReference type="PANTHER" id="PTHR45436">
    <property type="entry name" value="SENSOR HISTIDINE KINASE YKOH"/>
    <property type="match status" value="1"/>
</dbReference>
<proteinExistence type="predicted"/>
<comment type="caution">
    <text evidence="14">The sequence shown here is derived from an EMBL/GenBank/DDBJ whole genome shotgun (WGS) entry which is preliminary data.</text>
</comment>